<dbReference type="EMBL" id="PVTR01000014">
    <property type="protein sequence ID" value="PRY85114.1"/>
    <property type="molecule type" value="Genomic_DNA"/>
</dbReference>
<keyword evidence="2" id="KW-1185">Reference proteome</keyword>
<gene>
    <name evidence="1" type="ORF">CLW00_11421</name>
</gene>
<evidence type="ECO:0000313" key="1">
    <source>
        <dbReference type="EMBL" id="PRY85114.1"/>
    </source>
</evidence>
<reference evidence="1 2" key="1">
    <citation type="submission" date="2018-03" db="EMBL/GenBank/DDBJ databases">
        <title>Genomic Encyclopedia of Archaeal and Bacterial Type Strains, Phase II (KMG-II): from individual species to whole genera.</title>
        <authorList>
            <person name="Goeker M."/>
        </authorList>
    </citation>
    <scope>NUCLEOTIDE SEQUENCE [LARGE SCALE GENOMIC DNA]</scope>
    <source>
        <strain evidence="1 2">DSM 27929</strain>
    </source>
</reference>
<protein>
    <submittedName>
        <fullName evidence="1">Uncharacterized protein</fullName>
    </submittedName>
</protein>
<sequence length="68" mass="7890">MYSNHKSDPVIAFHTIESFDTSCHFLEGCGMAMDYSAFQAENQKLIEKIIFIQRKEHPSLRICAFLLH</sequence>
<comment type="caution">
    <text evidence="1">The sequence shown here is derived from an EMBL/GenBank/DDBJ whole genome shotgun (WGS) entry which is preliminary data.</text>
</comment>
<proteinExistence type="predicted"/>
<dbReference type="AlphaFoldDB" id="A0A2T0WF11"/>
<accession>A0A2T0WF11</accession>
<name>A0A2T0WF11_9BACT</name>
<dbReference type="Proteomes" id="UP000238157">
    <property type="component" value="Unassembled WGS sequence"/>
</dbReference>
<organism evidence="1 2">
    <name type="scientific">Mongoliibacter ruber</name>
    <dbReference type="NCBI Taxonomy" id="1750599"/>
    <lineage>
        <taxon>Bacteria</taxon>
        <taxon>Pseudomonadati</taxon>
        <taxon>Bacteroidota</taxon>
        <taxon>Cytophagia</taxon>
        <taxon>Cytophagales</taxon>
        <taxon>Cyclobacteriaceae</taxon>
        <taxon>Mongoliibacter</taxon>
    </lineage>
</organism>
<evidence type="ECO:0000313" key="2">
    <source>
        <dbReference type="Proteomes" id="UP000238157"/>
    </source>
</evidence>